<dbReference type="HOGENOM" id="CLU_026126_2_1_5"/>
<dbReference type="NCBIfam" id="TIGR00365">
    <property type="entry name" value="Grx4 family monothiol glutaredoxin"/>
    <property type="match status" value="1"/>
</dbReference>
<dbReference type="PIRSF" id="PIRSF005894">
    <property type="entry name" value="Monothiol_GRX"/>
    <property type="match status" value="1"/>
</dbReference>
<comment type="similarity">
    <text evidence="1 7">Belongs to the glutaredoxin family. Monothiol subfamily.</text>
</comment>
<dbReference type="InterPro" id="IPR004480">
    <property type="entry name" value="Monothiol_GRX-rel"/>
</dbReference>
<dbReference type="SUPFAM" id="SSF52833">
    <property type="entry name" value="Thioredoxin-like"/>
    <property type="match status" value="1"/>
</dbReference>
<dbReference type="eggNOG" id="COG0278">
    <property type="taxonomic scope" value="Bacteria"/>
</dbReference>
<evidence type="ECO:0000256" key="5">
    <source>
        <dbReference type="ARBA" id="ARBA00023014"/>
    </source>
</evidence>
<evidence type="ECO:0000259" key="9">
    <source>
        <dbReference type="Pfam" id="PF00462"/>
    </source>
</evidence>
<dbReference type="CDD" id="cd03028">
    <property type="entry name" value="GRX_PICOT_like"/>
    <property type="match status" value="1"/>
</dbReference>
<organism evidence="10 11">
    <name type="scientific">Orientia tsutsugamushi (strain Boryong)</name>
    <name type="common">Rickettsia tsutsugamushi</name>
    <dbReference type="NCBI Taxonomy" id="357244"/>
    <lineage>
        <taxon>Bacteria</taxon>
        <taxon>Pseudomonadati</taxon>
        <taxon>Pseudomonadota</taxon>
        <taxon>Alphaproteobacteria</taxon>
        <taxon>Rickettsiales</taxon>
        <taxon>Rickettsiaceae</taxon>
        <taxon>Rickettsieae</taxon>
        <taxon>Orientia</taxon>
    </lineage>
</organism>
<dbReference type="Gene3D" id="3.40.30.10">
    <property type="entry name" value="Glutaredoxin"/>
    <property type="match status" value="1"/>
</dbReference>
<dbReference type="Pfam" id="PF00462">
    <property type="entry name" value="Glutaredoxin"/>
    <property type="match status" value="1"/>
</dbReference>
<keyword evidence="4 8" id="KW-0408">Iron</keyword>
<keyword evidence="5 8" id="KW-0411">Iron-sulfur</keyword>
<evidence type="ECO:0000256" key="8">
    <source>
        <dbReference type="PIRSR" id="PIRSR005894-2"/>
    </source>
</evidence>
<keyword evidence="2 8" id="KW-0001">2Fe-2S</keyword>
<dbReference type="InterPro" id="IPR033658">
    <property type="entry name" value="GRX_PICOT-like"/>
</dbReference>
<protein>
    <recommendedName>
        <fullName evidence="7">Glutaredoxin</fullName>
    </recommendedName>
</protein>
<dbReference type="GO" id="GO:0046872">
    <property type="term" value="F:metal ion binding"/>
    <property type="evidence" value="ECO:0007669"/>
    <property type="project" value="UniProtKB-KW"/>
</dbReference>
<dbReference type="FunFam" id="3.40.30.10:FF:000005">
    <property type="entry name" value="Glutaredoxin 5"/>
    <property type="match status" value="1"/>
</dbReference>
<dbReference type="AlphaFoldDB" id="A5CEX4"/>
<evidence type="ECO:0000256" key="2">
    <source>
        <dbReference type="ARBA" id="ARBA00022714"/>
    </source>
</evidence>
<reference evidence="10 11" key="1">
    <citation type="journal article" date="2007" name="Proc. Natl. Acad. Sci. U.S.A.">
        <title>The Orientia tsutsugamushi genome reveals massive proliferation of conjugative type IV secretion system and host-cell interaction genes.</title>
        <authorList>
            <person name="Cho N.-H."/>
            <person name="Kim H.-R."/>
            <person name="Lee J.-H."/>
            <person name="Kim S.-Y."/>
            <person name="Kim J."/>
            <person name="Cha S."/>
            <person name="Kim S.-Y."/>
            <person name="Darby A.C."/>
            <person name="Fuxelius H.-H."/>
            <person name="Yin J."/>
            <person name="Kim J.H."/>
            <person name="Kim J."/>
            <person name="Lee S.J."/>
            <person name="Koh Y.-S."/>
            <person name="Jang W.-J."/>
            <person name="Park K.-H."/>
            <person name="Andersson S.G.E."/>
            <person name="Choi M.-S."/>
            <person name="Kim I.-S."/>
        </authorList>
    </citation>
    <scope>NUCLEOTIDE SEQUENCE [LARGE SCALE GENOMIC DNA]</scope>
    <source>
        <strain evidence="10 11">Boryong</strain>
    </source>
</reference>
<name>A5CEX4_ORITB</name>
<evidence type="ECO:0000256" key="7">
    <source>
        <dbReference type="PIRNR" id="PIRNR005894"/>
    </source>
</evidence>
<dbReference type="PROSITE" id="PS51354">
    <property type="entry name" value="GLUTAREDOXIN_2"/>
    <property type="match status" value="1"/>
</dbReference>
<dbReference type="EMBL" id="AM494475">
    <property type="protein sequence ID" value="CAM80804.1"/>
    <property type="molecule type" value="Genomic_DNA"/>
</dbReference>
<dbReference type="KEGG" id="ots:OTBS_1709"/>
<evidence type="ECO:0000256" key="6">
    <source>
        <dbReference type="ARBA" id="ARBA00023284"/>
    </source>
</evidence>
<keyword evidence="6" id="KW-0676">Redox-active center</keyword>
<accession>A5CEX4</accession>
<dbReference type="GO" id="GO:0015036">
    <property type="term" value="F:disulfide oxidoreductase activity"/>
    <property type="evidence" value="ECO:0007669"/>
    <property type="project" value="InterPro"/>
</dbReference>
<evidence type="ECO:0000256" key="1">
    <source>
        <dbReference type="ARBA" id="ARBA00009630"/>
    </source>
</evidence>
<proteinExistence type="inferred from homology"/>
<feature type="domain" description="Glutaredoxin" evidence="9">
    <location>
        <begin position="26"/>
        <end position="95"/>
    </location>
</feature>
<dbReference type="InterPro" id="IPR036249">
    <property type="entry name" value="Thioredoxin-like_sf"/>
</dbReference>
<dbReference type="PANTHER" id="PTHR10293:SF16">
    <property type="entry name" value="GLUTAREDOXIN-RELATED PROTEIN 5, MITOCHONDRIAL"/>
    <property type="match status" value="1"/>
</dbReference>
<sequence>MILYIIPMNKDNIFQLIEQQIKSNDIVLYMKGTIHAPKCGFSAIVANIIQELTKDFKNINCTYIDVLCDDDLRQGIKEYTDWPTIPQLYIQEEFIGGCDIVKEMYRNGELKTLLLQKFKDIKDN</sequence>
<keyword evidence="3 8" id="KW-0479">Metal-binding</keyword>
<dbReference type="Proteomes" id="UP000001565">
    <property type="component" value="Chromosome"/>
</dbReference>
<dbReference type="InterPro" id="IPR014434">
    <property type="entry name" value="Monothiol_GRX"/>
</dbReference>
<dbReference type="InterPro" id="IPR002109">
    <property type="entry name" value="Glutaredoxin"/>
</dbReference>
<dbReference type="PANTHER" id="PTHR10293">
    <property type="entry name" value="GLUTAREDOXIN FAMILY MEMBER"/>
    <property type="match status" value="1"/>
</dbReference>
<dbReference type="GO" id="GO:0051537">
    <property type="term" value="F:2 iron, 2 sulfur cluster binding"/>
    <property type="evidence" value="ECO:0007669"/>
    <property type="project" value="UniProtKB-KW"/>
</dbReference>
<gene>
    <name evidence="10" type="primary">grlA</name>
    <name evidence="10" type="ordered locus">OTBS_1709</name>
</gene>
<evidence type="ECO:0000313" key="11">
    <source>
        <dbReference type="Proteomes" id="UP000001565"/>
    </source>
</evidence>
<evidence type="ECO:0000256" key="4">
    <source>
        <dbReference type="ARBA" id="ARBA00023004"/>
    </source>
</evidence>
<evidence type="ECO:0000256" key="3">
    <source>
        <dbReference type="ARBA" id="ARBA00022723"/>
    </source>
</evidence>
<evidence type="ECO:0000313" key="10">
    <source>
        <dbReference type="EMBL" id="CAM80804.1"/>
    </source>
</evidence>
<feature type="binding site" evidence="8">
    <location>
        <position position="39"/>
    </location>
    <ligand>
        <name>[2Fe-2S] cluster</name>
        <dbReference type="ChEBI" id="CHEBI:190135"/>
        <note>ligand shared between dimeric partners</note>
    </ligand>
</feature>